<dbReference type="PROSITE" id="PS00508">
    <property type="entry name" value="NI_HGENASE_L_2"/>
    <property type="match status" value="1"/>
</dbReference>
<comment type="caution">
    <text evidence="16">The sequence shown here is derived from an EMBL/GenBank/DDBJ whole genome shotgun (WGS) entry which is preliminary data.</text>
</comment>
<feature type="binding site" evidence="14">
    <location>
        <position position="584"/>
    </location>
    <ligand>
        <name>Mg(2+)</name>
        <dbReference type="ChEBI" id="CHEBI:18420"/>
    </ligand>
</feature>
<evidence type="ECO:0000256" key="6">
    <source>
        <dbReference type="ARBA" id="ARBA00022596"/>
    </source>
</evidence>
<dbReference type="GO" id="GO:0033748">
    <property type="term" value="F:hydrogenase (acceptor) activity"/>
    <property type="evidence" value="ECO:0007669"/>
    <property type="project" value="UniProtKB-EC"/>
</dbReference>
<evidence type="ECO:0000256" key="9">
    <source>
        <dbReference type="ARBA" id="ARBA00037655"/>
    </source>
</evidence>
<evidence type="ECO:0000256" key="8">
    <source>
        <dbReference type="ARBA" id="ARBA00023002"/>
    </source>
</evidence>
<evidence type="ECO:0000256" key="5">
    <source>
        <dbReference type="ARBA" id="ARBA00012082"/>
    </source>
</evidence>
<dbReference type="InterPro" id="IPR018194">
    <property type="entry name" value="Ni-dep_hyd_lsu_Ni_BS"/>
</dbReference>
<dbReference type="PROSITE" id="PS00507">
    <property type="entry name" value="NI_HGENASE_L_1"/>
    <property type="match status" value="1"/>
</dbReference>
<dbReference type="Pfam" id="PF00374">
    <property type="entry name" value="NiFeSe_Hases"/>
    <property type="match status" value="1"/>
</dbReference>
<evidence type="ECO:0000313" key="17">
    <source>
        <dbReference type="Proteomes" id="UP001409585"/>
    </source>
</evidence>
<reference evidence="17" key="1">
    <citation type="journal article" date="2019" name="Int. J. Syst. Evol. Microbiol.">
        <title>The Global Catalogue of Microorganisms (GCM) 10K type strain sequencing project: providing services to taxonomists for standard genome sequencing and annotation.</title>
        <authorList>
            <consortium name="The Broad Institute Genomics Platform"/>
            <consortium name="The Broad Institute Genome Sequencing Center for Infectious Disease"/>
            <person name="Wu L."/>
            <person name="Ma J."/>
        </authorList>
    </citation>
    <scope>NUCLEOTIDE SEQUENCE [LARGE SCALE GENOMIC DNA]</scope>
    <source>
        <strain evidence="17">JCM 19134</strain>
    </source>
</reference>
<evidence type="ECO:0000256" key="12">
    <source>
        <dbReference type="ARBA" id="ARBA00042683"/>
    </source>
</evidence>
<keyword evidence="6 14" id="KW-0533">Nickel</keyword>
<dbReference type="PANTHER" id="PTHR42958:SF2">
    <property type="entry name" value="UPTAKE HYDROGENASE LARGE SUBUNIT"/>
    <property type="match status" value="1"/>
</dbReference>
<keyword evidence="14" id="KW-0408">Iron</keyword>
<keyword evidence="7 14" id="KW-0479">Metal-binding</keyword>
<evidence type="ECO:0000256" key="13">
    <source>
        <dbReference type="ARBA" id="ARBA00048757"/>
    </source>
</evidence>
<keyword evidence="8 15" id="KW-0560">Oxidoreductase</keyword>
<proteinExistence type="inferred from homology"/>
<evidence type="ECO:0000256" key="1">
    <source>
        <dbReference type="ARBA" id="ARBA00001967"/>
    </source>
</evidence>
<evidence type="ECO:0000256" key="4">
    <source>
        <dbReference type="ARBA" id="ARBA00011771"/>
    </source>
</evidence>
<evidence type="ECO:0000256" key="10">
    <source>
        <dbReference type="ARBA" id="ARBA00040803"/>
    </source>
</evidence>
<dbReference type="Proteomes" id="UP001409585">
    <property type="component" value="Unassembled WGS sequence"/>
</dbReference>
<dbReference type="AlphaFoldDB" id="A0AAV3U3X4"/>
<dbReference type="RefSeq" id="WP_345423076.1">
    <property type="nucleotide sequence ID" value="NZ_AP031496.1"/>
</dbReference>
<name>A0AAV3U3X4_9ALTE</name>
<evidence type="ECO:0000256" key="2">
    <source>
        <dbReference type="ARBA" id="ARBA00004202"/>
    </source>
</evidence>
<dbReference type="Gene3D" id="1.10.645.10">
    <property type="entry name" value="Cytochrome-c3 Hydrogenase, chain B"/>
    <property type="match status" value="1"/>
</dbReference>
<keyword evidence="14" id="KW-0460">Magnesium</keyword>
<comment type="subcellular location">
    <subcellularLocation>
        <location evidence="2">Cell membrane</location>
        <topology evidence="2">Peripheral membrane protein</topology>
    </subcellularLocation>
</comment>
<dbReference type="FunFam" id="1.10.645.10:FF:000002">
    <property type="entry name" value="Hydrogenase 2 large subunit"/>
    <property type="match status" value="1"/>
</dbReference>
<gene>
    <name evidence="16" type="ORF">GCM10025791_27050</name>
</gene>
<feature type="binding site" evidence="14">
    <location>
        <position position="79"/>
    </location>
    <ligand>
        <name>Ni(2+)</name>
        <dbReference type="ChEBI" id="CHEBI:49786"/>
    </ligand>
</feature>
<comment type="function">
    <text evidence="9">This enzyme recycles the H(2) produced by nitrogenase to increase the production of ATP and to protect nitrogenase against inhibition or damage by O(2) under carbon- or phosphate-limited conditions.</text>
</comment>
<dbReference type="PANTHER" id="PTHR42958">
    <property type="entry name" value="HYDROGENASE-2 LARGE CHAIN"/>
    <property type="match status" value="1"/>
</dbReference>
<comment type="subunit">
    <text evidence="4">Heterodimer of a large and a small subunit.</text>
</comment>
<dbReference type="GO" id="GO:0005886">
    <property type="term" value="C:plasma membrane"/>
    <property type="evidence" value="ECO:0007669"/>
    <property type="project" value="UniProtKB-SubCell"/>
</dbReference>
<feature type="binding site" evidence="14">
    <location>
        <position position="57"/>
    </location>
    <ligand>
        <name>Mg(2+)</name>
        <dbReference type="ChEBI" id="CHEBI:18420"/>
    </ligand>
</feature>
<dbReference type="GO" id="GO:0008901">
    <property type="term" value="F:ferredoxin hydrogenase activity"/>
    <property type="evidence" value="ECO:0007669"/>
    <property type="project" value="InterPro"/>
</dbReference>
<accession>A0AAV3U3X4</accession>
<dbReference type="InterPro" id="IPR050867">
    <property type="entry name" value="NiFe/NiFeSe_hydrgnase_LSU"/>
</dbReference>
<evidence type="ECO:0000256" key="15">
    <source>
        <dbReference type="RuleBase" id="RU003896"/>
    </source>
</evidence>
<evidence type="ECO:0000256" key="14">
    <source>
        <dbReference type="PIRSR" id="PIRSR601501-1"/>
    </source>
</evidence>
<dbReference type="InterPro" id="IPR001501">
    <property type="entry name" value="Ni-dep_hyd_lsu"/>
</dbReference>
<feature type="binding site" evidence="14">
    <location>
        <position position="76"/>
    </location>
    <ligand>
        <name>Ni(2+)</name>
        <dbReference type="ChEBI" id="CHEBI:49786"/>
    </ligand>
</feature>
<feature type="binding site" evidence="14">
    <location>
        <position position="578"/>
    </location>
    <ligand>
        <name>Ni(2+)</name>
        <dbReference type="ChEBI" id="CHEBI:49786"/>
    </ligand>
</feature>
<evidence type="ECO:0000256" key="7">
    <source>
        <dbReference type="ARBA" id="ARBA00022723"/>
    </source>
</evidence>
<protein>
    <recommendedName>
        <fullName evidence="10">Uptake hydrogenase large subunit</fullName>
        <ecNumber evidence="5">1.12.99.6</ecNumber>
    </recommendedName>
    <alternativeName>
        <fullName evidence="12">Hydrogenlyase</fullName>
    </alternativeName>
    <alternativeName>
        <fullName evidence="11">Membrane-bound hydrogenase large subunit</fullName>
    </alternativeName>
</protein>
<dbReference type="GO" id="GO:0016151">
    <property type="term" value="F:nickel cation binding"/>
    <property type="evidence" value="ECO:0007669"/>
    <property type="project" value="InterPro"/>
</dbReference>
<feature type="binding site" evidence="14">
    <location>
        <position position="581"/>
    </location>
    <ligand>
        <name>Fe cation</name>
        <dbReference type="ChEBI" id="CHEBI:24875"/>
    </ligand>
</feature>
<dbReference type="EMBL" id="BAABLX010000024">
    <property type="protein sequence ID" value="GAA4946277.1"/>
    <property type="molecule type" value="Genomic_DNA"/>
</dbReference>
<evidence type="ECO:0000313" key="16">
    <source>
        <dbReference type="EMBL" id="GAA4946277.1"/>
    </source>
</evidence>
<evidence type="ECO:0000256" key="3">
    <source>
        <dbReference type="ARBA" id="ARBA00009292"/>
    </source>
</evidence>
<sequence length="599" mass="66961">MSKFTTPTGFTMDDSGQRVVVDPVTRIEGHMRCEVNVDDNNIIRNAVSTGTMWRGLEVILKGRDPRDAWAFVQRICGVCTGTHALTSVRSVEDALGIMIPENANSIRNIMQLALQVHDHLVHFYHLHALDWVNPVNALKADPRATSELQKQFAPHHPKSSPGYFRDIQNRLKKFVESGQLGPFKNGYWTNPAYILPPEADLMAVTHYLEALDFQKEIMKVRTIFGGKDPHPNWMVGGVPCAININDDMAAGAPLNMVTLNQISYIIDQTRDFVKNVYIPDIIAIGSIYKGWLYGGGLSGLNVLAYGDIPDRANDMSPSNLMMPHGAIVNGKLEEVHPVDLRDPNEIQEFVPHSWYEYPDEAKGLHPWEGITAPKYELGPNTIGTRTNIQQLDESAKYSWIKAPRWKGHAMEVGPLARYVVGYAQGHEQIKAQVDSTLRALDVPFEALFSTLGRTAARALESDWAADHMRYFMDKLMLTIKNGDINTANVDKWEPSTWPKEVKGVGFAEAPRGALGHWLQIKDTKIDNYQCIVPTTWNGSPRDSKGGIGAFEASLMNTKVERKEEPVEILRTLHSFDPCLACSTHVMSEDGEELANVKVR</sequence>
<evidence type="ECO:0000256" key="11">
    <source>
        <dbReference type="ARBA" id="ARBA00041237"/>
    </source>
</evidence>
<comment type="similarity">
    <text evidence="3 15">Belongs to the [NiFe]/[NiFeSe] hydrogenase large subunit family.</text>
</comment>
<feature type="binding site" evidence="14">
    <location>
        <position position="79"/>
    </location>
    <ligand>
        <name>Fe cation</name>
        <dbReference type="ChEBI" id="CHEBI:24875"/>
    </ligand>
</feature>
<keyword evidence="17" id="KW-1185">Reference proteome</keyword>
<comment type="cofactor">
    <cofactor evidence="14">
        <name>Fe cation</name>
        <dbReference type="ChEBI" id="CHEBI:24875"/>
    </cofactor>
</comment>
<dbReference type="SUPFAM" id="SSF56762">
    <property type="entry name" value="HydB/Nqo4-like"/>
    <property type="match status" value="1"/>
</dbReference>
<comment type="cofactor">
    <cofactor evidence="1 14">
        <name>Ni(2+)</name>
        <dbReference type="ChEBI" id="CHEBI:49786"/>
    </cofactor>
</comment>
<dbReference type="EC" id="1.12.99.6" evidence="5"/>
<organism evidence="16 17">
    <name type="scientific">Halioxenophilus aromaticivorans</name>
    <dbReference type="NCBI Taxonomy" id="1306992"/>
    <lineage>
        <taxon>Bacteria</taxon>
        <taxon>Pseudomonadati</taxon>
        <taxon>Pseudomonadota</taxon>
        <taxon>Gammaproteobacteria</taxon>
        <taxon>Alteromonadales</taxon>
        <taxon>Alteromonadaceae</taxon>
        <taxon>Halioxenophilus</taxon>
    </lineage>
</organism>
<comment type="catalytic activity">
    <reaction evidence="13">
        <text>H2 + A = AH2</text>
        <dbReference type="Rhea" id="RHEA:12116"/>
        <dbReference type="ChEBI" id="CHEBI:13193"/>
        <dbReference type="ChEBI" id="CHEBI:17499"/>
        <dbReference type="ChEBI" id="CHEBI:18276"/>
        <dbReference type="EC" id="1.12.99.6"/>
    </reaction>
</comment>
<dbReference type="InterPro" id="IPR029014">
    <property type="entry name" value="NiFe-Hase_large"/>
</dbReference>